<proteinExistence type="predicted"/>
<dbReference type="EMBL" id="CM029044">
    <property type="protein sequence ID" value="KAG2607504.1"/>
    <property type="molecule type" value="Genomic_DNA"/>
</dbReference>
<gene>
    <name evidence="1" type="ORF">PVAP13_4NG250311</name>
</gene>
<keyword evidence="2" id="KW-1185">Reference proteome</keyword>
<accession>A0A8T0TEP2</accession>
<comment type="caution">
    <text evidence="1">The sequence shown here is derived from an EMBL/GenBank/DDBJ whole genome shotgun (WGS) entry which is preliminary data.</text>
</comment>
<protein>
    <submittedName>
        <fullName evidence="1">Uncharacterized protein</fullName>
    </submittedName>
</protein>
<reference evidence="1" key="1">
    <citation type="submission" date="2020-05" db="EMBL/GenBank/DDBJ databases">
        <title>WGS assembly of Panicum virgatum.</title>
        <authorList>
            <person name="Lovell J.T."/>
            <person name="Jenkins J."/>
            <person name="Shu S."/>
            <person name="Juenger T.E."/>
            <person name="Schmutz J."/>
        </authorList>
    </citation>
    <scope>NUCLEOTIDE SEQUENCE</scope>
    <source>
        <strain evidence="1">AP13</strain>
    </source>
</reference>
<dbReference type="AlphaFoldDB" id="A0A8T0TEP2"/>
<evidence type="ECO:0000313" key="1">
    <source>
        <dbReference type="EMBL" id="KAG2607504.1"/>
    </source>
</evidence>
<sequence length="105" mass="11982">MNGRWRAVRCFPVGNTGPRCRGFLRYHILEDRLPSPSAEDGRKICEELELQSTSKQSQIDSAESAKRATHPAMCCWIHGLRGRRGWLPGWDWEALAGRSNCRARD</sequence>
<organism evidence="1 2">
    <name type="scientific">Panicum virgatum</name>
    <name type="common">Blackwell switchgrass</name>
    <dbReference type="NCBI Taxonomy" id="38727"/>
    <lineage>
        <taxon>Eukaryota</taxon>
        <taxon>Viridiplantae</taxon>
        <taxon>Streptophyta</taxon>
        <taxon>Embryophyta</taxon>
        <taxon>Tracheophyta</taxon>
        <taxon>Spermatophyta</taxon>
        <taxon>Magnoliopsida</taxon>
        <taxon>Liliopsida</taxon>
        <taxon>Poales</taxon>
        <taxon>Poaceae</taxon>
        <taxon>PACMAD clade</taxon>
        <taxon>Panicoideae</taxon>
        <taxon>Panicodae</taxon>
        <taxon>Paniceae</taxon>
        <taxon>Panicinae</taxon>
        <taxon>Panicum</taxon>
        <taxon>Panicum sect. Hiantes</taxon>
    </lineage>
</organism>
<dbReference type="Proteomes" id="UP000823388">
    <property type="component" value="Chromosome 4N"/>
</dbReference>
<evidence type="ECO:0000313" key="2">
    <source>
        <dbReference type="Proteomes" id="UP000823388"/>
    </source>
</evidence>
<name>A0A8T0TEP2_PANVG</name>